<dbReference type="Proteomes" id="UP000234271">
    <property type="component" value="Chromosome"/>
</dbReference>
<evidence type="ECO:0000313" key="3">
    <source>
        <dbReference type="Proteomes" id="UP000234271"/>
    </source>
</evidence>
<feature type="transmembrane region" description="Helical" evidence="1">
    <location>
        <begin position="103"/>
        <end position="122"/>
    </location>
</feature>
<organism evidence="2 3">
    <name type="scientific">Beggiatoa leptomitoformis</name>
    <dbReference type="NCBI Taxonomy" id="288004"/>
    <lineage>
        <taxon>Bacteria</taxon>
        <taxon>Pseudomonadati</taxon>
        <taxon>Pseudomonadota</taxon>
        <taxon>Gammaproteobacteria</taxon>
        <taxon>Thiotrichales</taxon>
        <taxon>Thiotrichaceae</taxon>
        <taxon>Beggiatoa</taxon>
    </lineage>
</organism>
<name>A0A2N9YIZ0_9GAMM</name>
<protein>
    <submittedName>
        <fullName evidence="2">Uncharacterized protein</fullName>
    </submittedName>
</protein>
<dbReference type="RefSeq" id="WP_062150414.1">
    <property type="nucleotide sequence ID" value="NZ_CP012373.2"/>
</dbReference>
<reference evidence="3" key="1">
    <citation type="submission" date="2016-12" db="EMBL/GenBank/DDBJ databases">
        <title>Complete Genome Sequence of Beggiatoa leptomitiformis D-401.</title>
        <authorList>
            <person name="Fomenkov A."/>
            <person name="Vincze T."/>
            <person name="Grabovich M."/>
            <person name="Anton B.P."/>
            <person name="Dubinina G."/>
            <person name="Orlova M."/>
            <person name="Belousova E."/>
            <person name="Roberts R.J."/>
        </authorList>
    </citation>
    <scope>NUCLEOTIDE SEQUENCE [LARGE SCALE GENOMIC DNA]</scope>
    <source>
        <strain evidence="3">D-401</strain>
    </source>
</reference>
<gene>
    <name evidence="2" type="ORF">BLE401_18340</name>
</gene>
<keyword evidence="1" id="KW-1133">Transmembrane helix</keyword>
<dbReference type="EMBL" id="CP018889">
    <property type="protein sequence ID" value="AUI70464.1"/>
    <property type="molecule type" value="Genomic_DNA"/>
</dbReference>
<dbReference type="KEGG" id="blep:AL038_05980"/>
<feature type="transmembrane region" description="Helical" evidence="1">
    <location>
        <begin position="74"/>
        <end position="97"/>
    </location>
</feature>
<keyword evidence="1" id="KW-0472">Membrane</keyword>
<feature type="transmembrane region" description="Helical" evidence="1">
    <location>
        <begin position="21"/>
        <end position="44"/>
    </location>
</feature>
<dbReference type="OrthoDB" id="6118617at2"/>
<keyword evidence="3" id="KW-1185">Reference proteome</keyword>
<dbReference type="STRING" id="288004.AL038_05980"/>
<dbReference type="AlphaFoldDB" id="A0A2N9YIZ0"/>
<evidence type="ECO:0000256" key="1">
    <source>
        <dbReference type="SAM" id="Phobius"/>
    </source>
</evidence>
<accession>A0A2N9YIZ0</accession>
<sequence>MIPLQNWLFPKQHRRFNGLRWARIILRTLHIIGVVGLGGGILFHLPENTWYPYLLLTSFTGICLILLELWTNAVWLFQLGGLAILSKLGLFFLLLHFHYYEQFLLISILIISGIISHAPAIVRHYSLWHGKPIDYLPIHDEKSLVPDKKG</sequence>
<proteinExistence type="predicted"/>
<feature type="transmembrane region" description="Helical" evidence="1">
    <location>
        <begin position="50"/>
        <end position="67"/>
    </location>
</feature>
<keyword evidence="1" id="KW-0812">Transmembrane</keyword>
<evidence type="ECO:0000313" key="2">
    <source>
        <dbReference type="EMBL" id="AUI70464.1"/>
    </source>
</evidence>